<dbReference type="EMBL" id="JBHSNG010000011">
    <property type="protein sequence ID" value="MFC5581749.1"/>
    <property type="molecule type" value="Genomic_DNA"/>
</dbReference>
<accession>A0ABW0SXF3</accession>
<dbReference type="RefSeq" id="WP_377327190.1">
    <property type="nucleotide sequence ID" value="NZ_JBHSNG010000011.1"/>
</dbReference>
<proteinExistence type="predicted"/>
<comment type="caution">
    <text evidence="1">The sequence shown here is derived from an EMBL/GenBank/DDBJ whole genome shotgun (WGS) entry which is preliminary data.</text>
</comment>
<evidence type="ECO:0000313" key="1">
    <source>
        <dbReference type="EMBL" id="MFC5581749.1"/>
    </source>
</evidence>
<gene>
    <name evidence="1" type="ORF">ACFPPB_11560</name>
</gene>
<name>A0ABW0SXF3_9GAMM</name>
<dbReference type="Proteomes" id="UP001596111">
    <property type="component" value="Unassembled WGS sequence"/>
</dbReference>
<reference evidence="2" key="1">
    <citation type="journal article" date="2019" name="Int. J. Syst. Evol. Microbiol.">
        <title>The Global Catalogue of Microorganisms (GCM) 10K type strain sequencing project: providing services to taxonomists for standard genome sequencing and annotation.</title>
        <authorList>
            <consortium name="The Broad Institute Genomics Platform"/>
            <consortium name="The Broad Institute Genome Sequencing Center for Infectious Disease"/>
            <person name="Wu L."/>
            <person name="Ma J."/>
        </authorList>
    </citation>
    <scope>NUCLEOTIDE SEQUENCE [LARGE SCALE GENOMIC DNA]</scope>
    <source>
        <strain evidence="2">CGMCC 1.13587</strain>
    </source>
</reference>
<sequence length="41" mass="4498">MRSTLSGTPKKSTIDNGLSIKGMAAVAQYRRPTVGKRRHAR</sequence>
<organism evidence="1 2">
    <name type="scientific">Rhodanobacter terrae</name>
    <dbReference type="NCBI Taxonomy" id="418647"/>
    <lineage>
        <taxon>Bacteria</taxon>
        <taxon>Pseudomonadati</taxon>
        <taxon>Pseudomonadota</taxon>
        <taxon>Gammaproteobacteria</taxon>
        <taxon>Lysobacterales</taxon>
        <taxon>Rhodanobacteraceae</taxon>
        <taxon>Rhodanobacter</taxon>
    </lineage>
</organism>
<keyword evidence="2" id="KW-1185">Reference proteome</keyword>
<protein>
    <submittedName>
        <fullName evidence="1">Uncharacterized protein</fullName>
    </submittedName>
</protein>
<evidence type="ECO:0000313" key="2">
    <source>
        <dbReference type="Proteomes" id="UP001596111"/>
    </source>
</evidence>